<gene>
    <name evidence="2" type="ORF">Hamer_G011917</name>
</gene>
<proteinExistence type="predicted"/>
<name>A0A8J5JYK9_HOMAM</name>
<keyword evidence="3" id="KW-1185">Reference proteome</keyword>
<evidence type="ECO:0000256" key="1">
    <source>
        <dbReference type="SAM" id="MobiDB-lite"/>
    </source>
</evidence>
<organism evidence="2 3">
    <name type="scientific">Homarus americanus</name>
    <name type="common">American lobster</name>
    <dbReference type="NCBI Taxonomy" id="6706"/>
    <lineage>
        <taxon>Eukaryota</taxon>
        <taxon>Metazoa</taxon>
        <taxon>Ecdysozoa</taxon>
        <taxon>Arthropoda</taxon>
        <taxon>Crustacea</taxon>
        <taxon>Multicrustacea</taxon>
        <taxon>Malacostraca</taxon>
        <taxon>Eumalacostraca</taxon>
        <taxon>Eucarida</taxon>
        <taxon>Decapoda</taxon>
        <taxon>Pleocyemata</taxon>
        <taxon>Astacidea</taxon>
        <taxon>Nephropoidea</taxon>
        <taxon>Nephropidae</taxon>
        <taxon>Homarus</taxon>
    </lineage>
</organism>
<protein>
    <submittedName>
        <fullName evidence="2">Uncharacterized protein</fullName>
    </submittedName>
</protein>
<comment type="caution">
    <text evidence="2">The sequence shown here is derived from an EMBL/GenBank/DDBJ whole genome shotgun (WGS) entry which is preliminary data.</text>
</comment>
<evidence type="ECO:0000313" key="2">
    <source>
        <dbReference type="EMBL" id="KAG7165991.1"/>
    </source>
</evidence>
<dbReference type="EMBL" id="JAHLQT010023139">
    <property type="protein sequence ID" value="KAG7165991.1"/>
    <property type="molecule type" value="Genomic_DNA"/>
</dbReference>
<accession>A0A8J5JYK9</accession>
<reference evidence="2" key="1">
    <citation type="journal article" date="2021" name="Sci. Adv.">
        <title>The American lobster genome reveals insights on longevity, neural, and immune adaptations.</title>
        <authorList>
            <person name="Polinski J.M."/>
            <person name="Zimin A.V."/>
            <person name="Clark K.F."/>
            <person name="Kohn A.B."/>
            <person name="Sadowski N."/>
            <person name="Timp W."/>
            <person name="Ptitsyn A."/>
            <person name="Khanna P."/>
            <person name="Romanova D.Y."/>
            <person name="Williams P."/>
            <person name="Greenwood S.J."/>
            <person name="Moroz L.L."/>
            <person name="Walt D.R."/>
            <person name="Bodnar A.G."/>
        </authorList>
    </citation>
    <scope>NUCLEOTIDE SEQUENCE</scope>
    <source>
        <strain evidence="2">GMGI-L3</strain>
    </source>
</reference>
<dbReference type="AlphaFoldDB" id="A0A8J5JYK9"/>
<dbReference type="Proteomes" id="UP000747542">
    <property type="component" value="Unassembled WGS sequence"/>
</dbReference>
<sequence length="82" mass="9609">MILMMLRSESVDVTDPDDKDRDNPDSIAKCITPPPTKSTRMRLYKSQCVPDYTSNMHRVDKYDSMISSTVYSRLLSNHYIWF</sequence>
<evidence type="ECO:0000313" key="3">
    <source>
        <dbReference type="Proteomes" id="UP000747542"/>
    </source>
</evidence>
<feature type="region of interest" description="Disordered" evidence="1">
    <location>
        <begin position="1"/>
        <end position="38"/>
    </location>
</feature>